<name>A0A0A9B1E8_ARUDO</name>
<reference evidence="1" key="2">
    <citation type="journal article" date="2015" name="Data Brief">
        <title>Shoot transcriptome of the giant reed, Arundo donax.</title>
        <authorList>
            <person name="Barrero R.A."/>
            <person name="Guerrero F.D."/>
            <person name="Moolhuijzen P."/>
            <person name="Goolsby J.A."/>
            <person name="Tidwell J."/>
            <person name="Bellgard S.E."/>
            <person name="Bellgard M.I."/>
        </authorList>
    </citation>
    <scope>NUCLEOTIDE SEQUENCE</scope>
    <source>
        <tissue evidence="1">Shoot tissue taken approximately 20 cm above the soil surface</tissue>
    </source>
</reference>
<accession>A0A0A9B1E8</accession>
<reference evidence="1" key="1">
    <citation type="submission" date="2014-09" db="EMBL/GenBank/DDBJ databases">
        <authorList>
            <person name="Magalhaes I.L.F."/>
            <person name="Oliveira U."/>
            <person name="Santos F.R."/>
            <person name="Vidigal T.H.D.A."/>
            <person name="Brescovit A.D."/>
            <person name="Santos A.J."/>
        </authorList>
    </citation>
    <scope>NUCLEOTIDE SEQUENCE</scope>
    <source>
        <tissue evidence="1">Shoot tissue taken approximately 20 cm above the soil surface</tissue>
    </source>
</reference>
<evidence type="ECO:0000313" key="1">
    <source>
        <dbReference type="EMBL" id="JAD53112.1"/>
    </source>
</evidence>
<proteinExistence type="predicted"/>
<protein>
    <submittedName>
        <fullName evidence="1">Uncharacterized protein</fullName>
    </submittedName>
</protein>
<dbReference type="EMBL" id="GBRH01244783">
    <property type="protein sequence ID" value="JAD53112.1"/>
    <property type="molecule type" value="Transcribed_RNA"/>
</dbReference>
<organism evidence="1">
    <name type="scientific">Arundo donax</name>
    <name type="common">Giant reed</name>
    <name type="synonym">Donax arundinaceus</name>
    <dbReference type="NCBI Taxonomy" id="35708"/>
    <lineage>
        <taxon>Eukaryota</taxon>
        <taxon>Viridiplantae</taxon>
        <taxon>Streptophyta</taxon>
        <taxon>Embryophyta</taxon>
        <taxon>Tracheophyta</taxon>
        <taxon>Spermatophyta</taxon>
        <taxon>Magnoliopsida</taxon>
        <taxon>Liliopsida</taxon>
        <taxon>Poales</taxon>
        <taxon>Poaceae</taxon>
        <taxon>PACMAD clade</taxon>
        <taxon>Arundinoideae</taxon>
        <taxon>Arundineae</taxon>
        <taxon>Arundo</taxon>
    </lineage>
</organism>
<dbReference type="AlphaFoldDB" id="A0A0A9B1E8"/>
<sequence length="34" mass="3915">MLHKQKKKENKRVFMSSAAMIIKSGVAHIEQIEC</sequence>